<keyword evidence="3" id="KW-1185">Reference proteome</keyword>
<accession>A0A239CUU3</accession>
<evidence type="ECO:0000313" key="2">
    <source>
        <dbReference type="EMBL" id="SNS23113.1"/>
    </source>
</evidence>
<protein>
    <submittedName>
        <fullName evidence="2">Lysophospholipase L1</fullName>
    </submittedName>
</protein>
<dbReference type="Gene3D" id="3.40.50.1110">
    <property type="entry name" value="SGNH hydrolase"/>
    <property type="match status" value="1"/>
</dbReference>
<sequence>MTRTLPSRVVAPLAVVTAAALIGGLGYAWPRPAPAEAQAASHRTASPRTAGWSQSWGAAMQRPIAGGEDEGPNWSVEGFGDHSLRQVVRLSAGGAKVRIRLSNRYGTRPLRVAGAAVARSAGGAQAWPDTTTALTFGGARSVAVAPGAELASDPVPLATVALEKLAVTLRFTGATGPATFHRFTTQPAYRASGDHLSDVGAGAYTGSTDALYYLTGVEVTGGSGRSGENSAGTVVAFGDSLIDGVGAANGAHARLPDALAERLAAARDPLGVVNAGIGGNRLRHDSACGGEKATARFARDVLDRPGVRAVIVHLGANDIRVTPGDPCLRPGGPATAAQVIDAQRQLVRAARARGLTIVGTTIGPMKGALFPVWTPQVEKTRDAVNHWIRTGGAYDAVLDADRIMADPADPDRSRLSYVYQDGLHPNDAGYQALARGIDLRVLR</sequence>
<evidence type="ECO:0000259" key="1">
    <source>
        <dbReference type="Pfam" id="PF13472"/>
    </source>
</evidence>
<dbReference type="CDD" id="cd01830">
    <property type="entry name" value="XynE_like"/>
    <property type="match status" value="1"/>
</dbReference>
<dbReference type="PANTHER" id="PTHR43784:SF2">
    <property type="entry name" value="GDSL-LIKE LIPASE_ACYLHYDROLASE, PUTATIVE (AFU_ORTHOLOGUE AFUA_2G00820)-RELATED"/>
    <property type="match status" value="1"/>
</dbReference>
<organism evidence="2 3">
    <name type="scientific">Actinomadura mexicana</name>
    <dbReference type="NCBI Taxonomy" id="134959"/>
    <lineage>
        <taxon>Bacteria</taxon>
        <taxon>Bacillati</taxon>
        <taxon>Actinomycetota</taxon>
        <taxon>Actinomycetes</taxon>
        <taxon>Streptosporangiales</taxon>
        <taxon>Thermomonosporaceae</taxon>
        <taxon>Actinomadura</taxon>
    </lineage>
</organism>
<evidence type="ECO:0000313" key="3">
    <source>
        <dbReference type="Proteomes" id="UP000198420"/>
    </source>
</evidence>
<dbReference type="EMBL" id="FZNP01000013">
    <property type="protein sequence ID" value="SNS23113.1"/>
    <property type="molecule type" value="Genomic_DNA"/>
</dbReference>
<dbReference type="AlphaFoldDB" id="A0A239CUU3"/>
<dbReference type="InterPro" id="IPR036514">
    <property type="entry name" value="SGNH_hydro_sf"/>
</dbReference>
<dbReference type="RefSeq" id="WP_089315080.1">
    <property type="nucleotide sequence ID" value="NZ_FZNP01000013.1"/>
</dbReference>
<dbReference type="Proteomes" id="UP000198420">
    <property type="component" value="Unassembled WGS sequence"/>
</dbReference>
<dbReference type="OrthoDB" id="1828825at2"/>
<dbReference type="PANTHER" id="PTHR43784">
    <property type="entry name" value="GDSL-LIKE LIPASE/ACYLHYDROLASE, PUTATIVE (AFU_ORTHOLOGUE AFUA_2G00820)-RELATED"/>
    <property type="match status" value="1"/>
</dbReference>
<reference evidence="3" key="1">
    <citation type="submission" date="2017-06" db="EMBL/GenBank/DDBJ databases">
        <authorList>
            <person name="Varghese N."/>
            <person name="Submissions S."/>
        </authorList>
    </citation>
    <scope>NUCLEOTIDE SEQUENCE [LARGE SCALE GENOMIC DNA]</scope>
    <source>
        <strain evidence="3">DSM 44485</strain>
    </source>
</reference>
<dbReference type="InterPro" id="IPR053140">
    <property type="entry name" value="GDSL_Rv0518-like"/>
</dbReference>
<dbReference type="SUPFAM" id="SSF52266">
    <property type="entry name" value="SGNH hydrolase"/>
    <property type="match status" value="1"/>
</dbReference>
<feature type="domain" description="SGNH hydrolase-type esterase" evidence="1">
    <location>
        <begin position="236"/>
        <end position="432"/>
    </location>
</feature>
<name>A0A239CUU3_9ACTN</name>
<dbReference type="Pfam" id="PF13472">
    <property type="entry name" value="Lipase_GDSL_2"/>
    <property type="match status" value="1"/>
</dbReference>
<dbReference type="InterPro" id="IPR013830">
    <property type="entry name" value="SGNH_hydro"/>
</dbReference>
<gene>
    <name evidence="2" type="ORF">SAMN06265355_11391</name>
</gene>
<proteinExistence type="predicted"/>